<dbReference type="Gene3D" id="4.10.280.10">
    <property type="entry name" value="Helix-loop-helix DNA-binding domain"/>
    <property type="match status" value="1"/>
</dbReference>
<organism evidence="8 9">
    <name type="scientific">Musa troglodytarum</name>
    <name type="common">fe'i banana</name>
    <dbReference type="NCBI Taxonomy" id="320322"/>
    <lineage>
        <taxon>Eukaryota</taxon>
        <taxon>Viridiplantae</taxon>
        <taxon>Streptophyta</taxon>
        <taxon>Embryophyta</taxon>
        <taxon>Tracheophyta</taxon>
        <taxon>Spermatophyta</taxon>
        <taxon>Magnoliopsida</taxon>
        <taxon>Liliopsida</taxon>
        <taxon>Zingiberales</taxon>
        <taxon>Musaceae</taxon>
        <taxon>Musa</taxon>
    </lineage>
</organism>
<dbReference type="PROSITE" id="PS50888">
    <property type="entry name" value="BHLH"/>
    <property type="match status" value="1"/>
</dbReference>
<dbReference type="EMBL" id="CP097509">
    <property type="protein sequence ID" value="URE21711.1"/>
    <property type="molecule type" value="Genomic_DNA"/>
</dbReference>
<dbReference type="PANTHER" id="PTHR16223">
    <property type="entry name" value="TRANSCRIPTION FACTOR BHLH83-RELATED"/>
    <property type="match status" value="1"/>
</dbReference>
<dbReference type="GO" id="GO:0005634">
    <property type="term" value="C:nucleus"/>
    <property type="evidence" value="ECO:0007669"/>
    <property type="project" value="UniProtKB-SubCell"/>
</dbReference>
<dbReference type="InterPro" id="IPR036638">
    <property type="entry name" value="HLH_DNA-bd_sf"/>
</dbReference>
<gene>
    <name evidence="8" type="ORF">MUK42_11638</name>
</gene>
<sequence>MNRGVFRSSLVQQQMMEGSPNCWSTNNMKPPPELTFPLLPSSSSPSVLPQNPQPSDSEISPWQDSHDLLESWCQLLLSSRGGLVGEEGKYGWAPFQTKKMMTSDDPHDELLFPSATAHIADMKQEYSEGGYVHSLGNEGIQVSRSAWGQILPASSPRSCITTSFSTNILNFSNMARRQPDNSPELSYLRQCNSTETAPNKKARVQGSFSPKSTLKVRKEKLGDRITALHQLVSPFGKVYYYTMQQIQTDTASVLQEAIGYIRFLQSQIEALSSPYLQGSASGNMRQPARGNTSCLLSEDPAQFSDGGGMKGSRPQDQERCEEPKKDLRSRGLCLVPVSFTMHVGSDNGADFWAPALGGGF</sequence>
<evidence type="ECO:0000256" key="5">
    <source>
        <dbReference type="ARBA" id="ARBA00023242"/>
    </source>
</evidence>
<feature type="domain" description="BHLH" evidence="7">
    <location>
        <begin position="205"/>
        <end position="264"/>
    </location>
</feature>
<keyword evidence="5" id="KW-0539">Nucleus</keyword>
<dbReference type="PANTHER" id="PTHR16223:SF389">
    <property type="entry name" value="TRANSCRIPTION FACTOR BHLH133"/>
    <property type="match status" value="1"/>
</dbReference>
<name>A0A9E7KLG7_9LILI</name>
<keyword evidence="9" id="KW-1185">Reference proteome</keyword>
<dbReference type="GO" id="GO:0000978">
    <property type="term" value="F:RNA polymerase II cis-regulatory region sequence-specific DNA binding"/>
    <property type="evidence" value="ECO:0007669"/>
    <property type="project" value="TreeGrafter"/>
</dbReference>
<dbReference type="GO" id="GO:0046983">
    <property type="term" value="F:protein dimerization activity"/>
    <property type="evidence" value="ECO:0007669"/>
    <property type="project" value="InterPro"/>
</dbReference>
<feature type="compositionally biased region" description="Low complexity" evidence="6">
    <location>
        <begin position="35"/>
        <end position="55"/>
    </location>
</feature>
<comment type="subcellular location">
    <subcellularLocation>
        <location evidence="1">Nucleus</location>
    </subcellularLocation>
</comment>
<dbReference type="InterPro" id="IPR011598">
    <property type="entry name" value="bHLH_dom"/>
</dbReference>
<dbReference type="GO" id="GO:0000981">
    <property type="term" value="F:DNA-binding transcription factor activity, RNA polymerase II-specific"/>
    <property type="evidence" value="ECO:0007669"/>
    <property type="project" value="TreeGrafter"/>
</dbReference>
<dbReference type="SUPFAM" id="SSF47459">
    <property type="entry name" value="HLH, helix-loop-helix DNA-binding domain"/>
    <property type="match status" value="1"/>
</dbReference>
<reference evidence="8" key="1">
    <citation type="submission" date="2022-05" db="EMBL/GenBank/DDBJ databases">
        <title>The Musa troglodytarum L. genome provides insights into the mechanism of non-climacteric behaviour and enrichment of carotenoids.</title>
        <authorList>
            <person name="Wang J."/>
        </authorList>
    </citation>
    <scope>NUCLEOTIDE SEQUENCE</scope>
    <source>
        <tissue evidence="8">Leaf</tissue>
    </source>
</reference>
<accession>A0A9E7KLG7</accession>
<dbReference type="InterPro" id="IPR045239">
    <property type="entry name" value="bHLH95_bHLH"/>
</dbReference>
<evidence type="ECO:0000259" key="7">
    <source>
        <dbReference type="PROSITE" id="PS50888"/>
    </source>
</evidence>
<evidence type="ECO:0000313" key="9">
    <source>
        <dbReference type="Proteomes" id="UP001055439"/>
    </source>
</evidence>
<evidence type="ECO:0000256" key="3">
    <source>
        <dbReference type="ARBA" id="ARBA00023015"/>
    </source>
</evidence>
<dbReference type="InterPro" id="IPR045843">
    <property type="entry name" value="IND-like"/>
</dbReference>
<feature type="compositionally biased region" description="Basic and acidic residues" evidence="6">
    <location>
        <begin position="313"/>
        <end position="325"/>
    </location>
</feature>
<comment type="similarity">
    <text evidence="2">Belongs to the bHLH protein family.</text>
</comment>
<keyword evidence="3" id="KW-0805">Transcription regulation</keyword>
<feature type="compositionally biased region" description="Polar residues" evidence="6">
    <location>
        <begin position="278"/>
        <end position="295"/>
    </location>
</feature>
<feature type="region of interest" description="Disordered" evidence="6">
    <location>
        <begin position="18"/>
        <end position="62"/>
    </location>
</feature>
<dbReference type="OrthoDB" id="1839773at2759"/>
<protein>
    <recommendedName>
        <fullName evidence="7">BHLH domain-containing protein</fullName>
    </recommendedName>
</protein>
<keyword evidence="4" id="KW-0804">Transcription</keyword>
<evidence type="ECO:0000256" key="1">
    <source>
        <dbReference type="ARBA" id="ARBA00004123"/>
    </source>
</evidence>
<feature type="compositionally biased region" description="Polar residues" evidence="6">
    <location>
        <begin position="18"/>
        <end position="28"/>
    </location>
</feature>
<dbReference type="CDD" id="cd11393">
    <property type="entry name" value="bHLH_AtbHLH_like"/>
    <property type="match status" value="1"/>
</dbReference>
<evidence type="ECO:0000256" key="6">
    <source>
        <dbReference type="SAM" id="MobiDB-lite"/>
    </source>
</evidence>
<dbReference type="Proteomes" id="UP001055439">
    <property type="component" value="Chromosome 7"/>
</dbReference>
<evidence type="ECO:0000256" key="2">
    <source>
        <dbReference type="ARBA" id="ARBA00005510"/>
    </source>
</evidence>
<evidence type="ECO:0000313" key="8">
    <source>
        <dbReference type="EMBL" id="URE21711.1"/>
    </source>
</evidence>
<proteinExistence type="inferred from homology"/>
<evidence type="ECO:0000256" key="4">
    <source>
        <dbReference type="ARBA" id="ARBA00023163"/>
    </source>
</evidence>
<dbReference type="AlphaFoldDB" id="A0A9E7KLG7"/>
<feature type="region of interest" description="Disordered" evidence="6">
    <location>
        <begin position="278"/>
        <end position="325"/>
    </location>
</feature>